<dbReference type="PANTHER" id="PTHR37950:SF1">
    <property type="entry name" value="4-HYDROXYPHENYLACETATE CATABOLISM PROTEIN"/>
    <property type="match status" value="1"/>
</dbReference>
<evidence type="ECO:0000313" key="1">
    <source>
        <dbReference type="EMBL" id="ASK62632.1"/>
    </source>
</evidence>
<reference evidence="1 2" key="1">
    <citation type="submission" date="2017-07" db="EMBL/GenBank/DDBJ databases">
        <title>Virgibacillus sp. LM2416.</title>
        <authorList>
            <person name="Tak E.J."/>
            <person name="Bae J.-W."/>
        </authorList>
    </citation>
    <scope>NUCLEOTIDE SEQUENCE [LARGE SCALE GENOMIC DNA]</scope>
    <source>
        <strain evidence="1 2">LM2416</strain>
    </source>
</reference>
<dbReference type="InterPro" id="IPR004220">
    <property type="entry name" value="5-COMe_2-OHmuconate_Isoase"/>
</dbReference>
<gene>
    <name evidence="1" type="ORF">CFK37_10945</name>
</gene>
<proteinExistence type="predicted"/>
<dbReference type="SUPFAM" id="SSF55331">
    <property type="entry name" value="Tautomerase/MIF"/>
    <property type="match status" value="1"/>
</dbReference>
<keyword evidence="1" id="KW-0413">Isomerase</keyword>
<dbReference type="InterPro" id="IPR014347">
    <property type="entry name" value="Tautomerase/MIF_sf"/>
</dbReference>
<dbReference type="KEGG" id="vil:CFK37_10945"/>
<dbReference type="EMBL" id="CP022315">
    <property type="protein sequence ID" value="ASK62632.1"/>
    <property type="molecule type" value="Genomic_DNA"/>
</dbReference>
<organism evidence="1 2">
    <name type="scientific">Virgibacillus phasianinus</name>
    <dbReference type="NCBI Taxonomy" id="2017483"/>
    <lineage>
        <taxon>Bacteria</taxon>
        <taxon>Bacillati</taxon>
        <taxon>Bacillota</taxon>
        <taxon>Bacilli</taxon>
        <taxon>Bacillales</taxon>
        <taxon>Bacillaceae</taxon>
        <taxon>Virgibacillus</taxon>
    </lineage>
</organism>
<dbReference type="Gene3D" id="3.30.429.10">
    <property type="entry name" value="Macrophage Migration Inhibitory Factor"/>
    <property type="match status" value="1"/>
</dbReference>
<dbReference type="PANTHER" id="PTHR37950">
    <property type="entry name" value="4-HYDROXYPHENYLACETATE CATABOLISM PROTEIN"/>
    <property type="match status" value="1"/>
</dbReference>
<dbReference type="RefSeq" id="WP_089061891.1">
    <property type="nucleotide sequence ID" value="NZ_CP022315.1"/>
</dbReference>
<dbReference type="Proteomes" id="UP000198312">
    <property type="component" value="Chromosome"/>
</dbReference>
<dbReference type="OrthoDB" id="9814215at2"/>
<name>A0A220U3S8_9BACI</name>
<keyword evidence="2" id="KW-1185">Reference proteome</keyword>
<dbReference type="Pfam" id="PF02962">
    <property type="entry name" value="CHMI"/>
    <property type="match status" value="1"/>
</dbReference>
<dbReference type="AlphaFoldDB" id="A0A220U3S8"/>
<dbReference type="CDD" id="cd00580">
    <property type="entry name" value="CHMI"/>
    <property type="match status" value="1"/>
</dbReference>
<dbReference type="GO" id="GO:0008704">
    <property type="term" value="F:5-carboxymethyl-2-hydroxymuconate delta-isomerase activity"/>
    <property type="evidence" value="ECO:0007669"/>
    <property type="project" value="InterPro"/>
</dbReference>
<accession>A0A220U3S8</accession>
<protein>
    <submittedName>
        <fullName evidence="1">5-carboxymethyl-2-hydroxymuconate isomerase</fullName>
    </submittedName>
</protein>
<evidence type="ECO:0000313" key="2">
    <source>
        <dbReference type="Proteomes" id="UP000198312"/>
    </source>
</evidence>
<sequence>MPHITVEYTDNIQSEANIGGFLKKINQSLISEGDTFSPGAIRSRAVKLTEYFVADGTGEDDAFVHVTMKIAPGRSKEVKKAACDHLFEMMQEHFNSLFEDRYLALSLELFEFGEDGTYKQNNIHNRYK</sequence>